<reference evidence="1 2" key="1">
    <citation type="journal article" date="2023" name="Plants (Basel)">
        <title>Bridging the Gap: Combining Genomics and Transcriptomics Approaches to Understand Stylosanthes scabra, an Orphan Legume from the Brazilian Caatinga.</title>
        <authorList>
            <person name="Ferreira-Neto J.R.C."/>
            <person name="da Silva M.D."/>
            <person name="Binneck E."/>
            <person name="de Melo N.F."/>
            <person name="da Silva R.H."/>
            <person name="de Melo A.L.T.M."/>
            <person name="Pandolfi V."/>
            <person name="Bustamante F.O."/>
            <person name="Brasileiro-Vidal A.C."/>
            <person name="Benko-Iseppon A.M."/>
        </authorList>
    </citation>
    <scope>NUCLEOTIDE SEQUENCE [LARGE SCALE GENOMIC DNA]</scope>
    <source>
        <tissue evidence="1">Leaves</tissue>
    </source>
</reference>
<gene>
    <name evidence="1" type="ORF">PIB30_097707</name>
</gene>
<name>A0ABU6YVB3_9FABA</name>
<proteinExistence type="predicted"/>
<accession>A0ABU6YVB3</accession>
<comment type="caution">
    <text evidence="1">The sequence shown here is derived from an EMBL/GenBank/DDBJ whole genome shotgun (WGS) entry which is preliminary data.</text>
</comment>
<dbReference type="EMBL" id="JASCZI010244081">
    <property type="protein sequence ID" value="MED6213885.1"/>
    <property type="molecule type" value="Genomic_DNA"/>
</dbReference>
<sequence length="139" mass="15656">MNDLSKAFECGEDLPPLLGINTGQRKYKPLDKGLFSVLESHLKEHSAPFHEHPNKVGWLLAATAEAKSWLESKGAMLIFSVSFQFYRMSPKGRAFFSPAAIYCVRIMRRYPMWDLTESSEKEKLNLKNGGGLTSPSQFA</sequence>
<dbReference type="Proteomes" id="UP001341840">
    <property type="component" value="Unassembled WGS sequence"/>
</dbReference>
<evidence type="ECO:0000313" key="1">
    <source>
        <dbReference type="EMBL" id="MED6213885.1"/>
    </source>
</evidence>
<organism evidence="1 2">
    <name type="scientific">Stylosanthes scabra</name>
    <dbReference type="NCBI Taxonomy" id="79078"/>
    <lineage>
        <taxon>Eukaryota</taxon>
        <taxon>Viridiplantae</taxon>
        <taxon>Streptophyta</taxon>
        <taxon>Embryophyta</taxon>
        <taxon>Tracheophyta</taxon>
        <taxon>Spermatophyta</taxon>
        <taxon>Magnoliopsida</taxon>
        <taxon>eudicotyledons</taxon>
        <taxon>Gunneridae</taxon>
        <taxon>Pentapetalae</taxon>
        <taxon>rosids</taxon>
        <taxon>fabids</taxon>
        <taxon>Fabales</taxon>
        <taxon>Fabaceae</taxon>
        <taxon>Papilionoideae</taxon>
        <taxon>50 kb inversion clade</taxon>
        <taxon>dalbergioids sensu lato</taxon>
        <taxon>Dalbergieae</taxon>
        <taxon>Pterocarpus clade</taxon>
        <taxon>Stylosanthes</taxon>
    </lineage>
</organism>
<evidence type="ECO:0000313" key="2">
    <source>
        <dbReference type="Proteomes" id="UP001341840"/>
    </source>
</evidence>
<protein>
    <submittedName>
        <fullName evidence="1">Uncharacterized protein</fullName>
    </submittedName>
</protein>
<keyword evidence="2" id="KW-1185">Reference proteome</keyword>